<dbReference type="RefSeq" id="WP_120783932.1">
    <property type="nucleotide sequence ID" value="NZ_CP032626.1"/>
</dbReference>
<feature type="transmembrane region" description="Helical" evidence="1">
    <location>
        <begin position="12"/>
        <end position="33"/>
    </location>
</feature>
<dbReference type="OrthoDB" id="9784157at2"/>
<dbReference type="KEGG" id="abom:D7I45_00960"/>
<dbReference type="EMBL" id="CP032626">
    <property type="protein sequence ID" value="AYF92158.1"/>
    <property type="molecule type" value="Genomic_DNA"/>
</dbReference>
<dbReference type="Proteomes" id="UP000272003">
    <property type="component" value="Chromosome"/>
</dbReference>
<gene>
    <name evidence="2" type="ORF">D7I45_00960</name>
</gene>
<feature type="transmembrane region" description="Helical" evidence="1">
    <location>
        <begin position="104"/>
        <end position="123"/>
    </location>
</feature>
<organism evidence="2 3">
    <name type="scientific">Apilactobacillus bombintestini</name>
    <dbReference type="NCBI Taxonomy" id="2419772"/>
    <lineage>
        <taxon>Bacteria</taxon>
        <taxon>Bacillati</taxon>
        <taxon>Bacillota</taxon>
        <taxon>Bacilli</taxon>
        <taxon>Lactobacillales</taxon>
        <taxon>Lactobacillaceae</taxon>
        <taxon>Apilactobacillus</taxon>
    </lineage>
</organism>
<feature type="transmembrane region" description="Helical" evidence="1">
    <location>
        <begin position="227"/>
        <end position="248"/>
    </location>
</feature>
<feature type="transmembrane region" description="Helical" evidence="1">
    <location>
        <begin position="368"/>
        <end position="389"/>
    </location>
</feature>
<feature type="transmembrane region" description="Helical" evidence="1">
    <location>
        <begin position="309"/>
        <end position="327"/>
    </location>
</feature>
<feature type="transmembrane region" description="Helical" evidence="1">
    <location>
        <begin position="280"/>
        <end position="297"/>
    </location>
</feature>
<feature type="transmembrane region" description="Helical" evidence="1">
    <location>
        <begin position="339"/>
        <end position="356"/>
    </location>
</feature>
<feature type="transmembrane region" description="Helical" evidence="1">
    <location>
        <begin position="534"/>
        <end position="556"/>
    </location>
</feature>
<dbReference type="AlphaFoldDB" id="A0A387ARA5"/>
<reference evidence="2 3" key="1">
    <citation type="submission" date="2018-09" db="EMBL/GenBank/DDBJ databases">
        <title>Genome sequencing of strain BHWM-4.</title>
        <authorList>
            <person name="Heo J."/>
            <person name="Kim S.-J."/>
            <person name="Kwon S.-W."/>
        </authorList>
    </citation>
    <scope>NUCLEOTIDE SEQUENCE [LARGE SCALE GENOMIC DNA]</scope>
    <source>
        <strain evidence="2 3">BHWM-4</strain>
    </source>
</reference>
<evidence type="ECO:0000313" key="2">
    <source>
        <dbReference type="EMBL" id="AYF92158.1"/>
    </source>
</evidence>
<feature type="transmembrane region" description="Helical" evidence="1">
    <location>
        <begin position="78"/>
        <end position="97"/>
    </location>
</feature>
<protein>
    <recommendedName>
        <fullName evidence="4">Membrane protein 6-pyruvoyl-tetrahydropterin synthase-related domain-containing protein</fullName>
    </recommendedName>
</protein>
<keyword evidence="1" id="KW-0472">Membrane</keyword>
<feature type="transmembrane region" description="Helical" evidence="1">
    <location>
        <begin position="159"/>
        <end position="177"/>
    </location>
</feature>
<name>A0A387ARA5_9LACO</name>
<feature type="transmembrane region" description="Helical" evidence="1">
    <location>
        <begin position="135"/>
        <end position="152"/>
    </location>
</feature>
<sequence length="562" mass="64433">MSKKLDIHNFWRSNIFIILMFAVVSIMSGIFFWHSHFVAMFLDFDFHWHRINELRESILNGNWFPLVSLNEFNQSGSAVMALYPKINLYPIVFLSLIIKSYVELLHLAFIIRNFFALILAYYACYRYSKNKNVSILFSVSFTLSTMALFYGVSVYGIGTSSAMVFIPLVLFGFLQLLKKDEWIELSIGMSGIILSHVLNSIIVVGFLAIFLLVNLRKFQSITKVISLAKSVITTILLTSFFWIPFIIISSSNKIHTPDNILFYDGTDFHTLISDSINNNISASITFVALIGLVLSIINYKNLFGYKKQIFWLSVIFLIICSPVFPWSVLKHTIFSHIQFTNRIYVIPEVLLCYLFAENYVFMIKLKCIRHYLGAVVIAVLSILTLQFGAQETLVNNTTNRPRMTQPYSGNWAFKLQNNSDFDNILNSTSLSNNDYYLQTSEHSYNEINNRLAIYDDKDIKVNLLGNGGFSFKLPSNSKRISLPFMYYNGINYQVKLDGKTIKGYPNKNALMTINNVRKGKHHVQIIVHKTKAEIGSYILSLIGLLILLGAILKNFLKKRKNK</sequence>
<evidence type="ECO:0008006" key="4">
    <source>
        <dbReference type="Google" id="ProtNLM"/>
    </source>
</evidence>
<feature type="transmembrane region" description="Helical" evidence="1">
    <location>
        <begin position="197"/>
        <end position="215"/>
    </location>
</feature>
<keyword evidence="1" id="KW-0812">Transmembrane</keyword>
<keyword evidence="3" id="KW-1185">Reference proteome</keyword>
<proteinExistence type="predicted"/>
<keyword evidence="1" id="KW-1133">Transmembrane helix</keyword>
<evidence type="ECO:0000313" key="3">
    <source>
        <dbReference type="Proteomes" id="UP000272003"/>
    </source>
</evidence>
<accession>A0A387ARA5</accession>
<evidence type="ECO:0000256" key="1">
    <source>
        <dbReference type="SAM" id="Phobius"/>
    </source>
</evidence>